<gene>
    <name evidence="1" type="ORF">CLW00_104185</name>
</gene>
<dbReference type="AlphaFoldDB" id="A0A2T0WPT2"/>
<keyword evidence="2" id="KW-1185">Reference proteome</keyword>
<protein>
    <recommendedName>
        <fullName evidence="3">WG repeat protein</fullName>
    </recommendedName>
</protein>
<dbReference type="Proteomes" id="UP000238157">
    <property type="component" value="Unassembled WGS sequence"/>
</dbReference>
<dbReference type="RefSeq" id="WP_106133256.1">
    <property type="nucleotide sequence ID" value="NZ_PVTR01000004.1"/>
</dbReference>
<reference evidence="1 2" key="1">
    <citation type="submission" date="2018-03" db="EMBL/GenBank/DDBJ databases">
        <title>Genomic Encyclopedia of Archaeal and Bacterial Type Strains, Phase II (KMG-II): from individual species to whole genera.</title>
        <authorList>
            <person name="Goeker M."/>
        </authorList>
    </citation>
    <scope>NUCLEOTIDE SEQUENCE [LARGE SCALE GENOMIC DNA]</scope>
    <source>
        <strain evidence="1 2">DSM 27929</strain>
    </source>
</reference>
<organism evidence="1 2">
    <name type="scientific">Mongoliibacter ruber</name>
    <dbReference type="NCBI Taxonomy" id="1750599"/>
    <lineage>
        <taxon>Bacteria</taxon>
        <taxon>Pseudomonadati</taxon>
        <taxon>Bacteroidota</taxon>
        <taxon>Cytophagia</taxon>
        <taxon>Cytophagales</taxon>
        <taxon>Cyclobacteriaceae</taxon>
        <taxon>Mongoliibacter</taxon>
    </lineage>
</organism>
<name>A0A2T0WPT2_9BACT</name>
<dbReference type="EMBL" id="PVTR01000004">
    <property type="protein sequence ID" value="PRY88534.1"/>
    <property type="molecule type" value="Genomic_DNA"/>
</dbReference>
<evidence type="ECO:0000313" key="2">
    <source>
        <dbReference type="Proteomes" id="UP000238157"/>
    </source>
</evidence>
<dbReference type="PROSITE" id="PS51257">
    <property type="entry name" value="PROKAR_LIPOPROTEIN"/>
    <property type="match status" value="1"/>
</dbReference>
<sequence>MKRKLALVLLICFGFSCSDPGEPIIEEDPEDFELYDSNIINSNGFILGMEIIDEKLFFLHVNTPGYINKEGIINFTCCLRSGLSNRFRPSFTEDYIIHPVENLSGFFLFPNFFGDLRGLNFAQHLGEDGIGATLVLDTHKNFFHPERNFDLNGNHLILNLAKDGVNRIIILEIDFGNGFGSIGVNKIAEINPSNLGMDTDSNGQGLIIQSVKKLEDQWVAHIKKAGDDEESGDSFLIYKDGSVQKLIGPSTGSPNFRFYDYAMITPLEFLISESPIGRISYSNSIISESKEYITEVNGPLIIRSDGNKGLIFIPGTNILSSLDNFRENGVANHQLQELDRTGLESPNIYDVQFFGNKAYVATRDGLFVKSQENFWEEVRLP</sequence>
<dbReference type="OrthoDB" id="834924at2"/>
<evidence type="ECO:0000313" key="1">
    <source>
        <dbReference type="EMBL" id="PRY88534.1"/>
    </source>
</evidence>
<comment type="caution">
    <text evidence="1">The sequence shown here is derived from an EMBL/GenBank/DDBJ whole genome shotgun (WGS) entry which is preliminary data.</text>
</comment>
<accession>A0A2T0WPT2</accession>
<evidence type="ECO:0008006" key="3">
    <source>
        <dbReference type="Google" id="ProtNLM"/>
    </source>
</evidence>
<proteinExistence type="predicted"/>